<gene>
    <name evidence="2" type="ORF">METZ01_LOCUS11959</name>
</gene>
<sequence length="328" mass="38100">MLKKIINYTLLLQGLILTGCVEHLITVHVHQDGKYKMHILTKGDSADVFDDDFPHPKPNSIWTSTQHKERSQNSEEETWTLETQGLLSGITLFTKDTSSIVPLQHPITVKREENWISTTYTVQQIFRGREVYRKYPKFGDSLQASEKADSIQWLPEAMVYVCSQALNRLKFDTSIQLELELLERIDNHLKNYFIHVETIQLMEELEQNRPEMLRTALSPFLQQLPLDFIQKMSLAMEPFAEEIRVTHGLKDDHFQFSLVLPGMITKTNADSVKGDTLKWAFGLKDFLNEDKVIFSKSVIYSQTRFQKLVLFAILGICIFLSVLLKWYR</sequence>
<feature type="transmembrane region" description="Helical" evidence="1">
    <location>
        <begin position="308"/>
        <end position="327"/>
    </location>
</feature>
<evidence type="ECO:0000313" key="2">
    <source>
        <dbReference type="EMBL" id="SUZ59105.1"/>
    </source>
</evidence>
<keyword evidence="1" id="KW-0812">Transmembrane</keyword>
<dbReference type="AlphaFoldDB" id="A0A381NWX0"/>
<reference evidence="2" key="1">
    <citation type="submission" date="2018-05" db="EMBL/GenBank/DDBJ databases">
        <authorList>
            <person name="Lanie J.A."/>
            <person name="Ng W.-L."/>
            <person name="Kazmierczak K.M."/>
            <person name="Andrzejewski T.M."/>
            <person name="Davidsen T.M."/>
            <person name="Wayne K.J."/>
            <person name="Tettelin H."/>
            <person name="Glass J.I."/>
            <person name="Rusch D."/>
            <person name="Podicherti R."/>
            <person name="Tsui H.-C.T."/>
            <person name="Winkler M.E."/>
        </authorList>
    </citation>
    <scope>NUCLEOTIDE SEQUENCE</scope>
</reference>
<evidence type="ECO:0000256" key="1">
    <source>
        <dbReference type="SAM" id="Phobius"/>
    </source>
</evidence>
<dbReference type="EMBL" id="UINC01000663">
    <property type="protein sequence ID" value="SUZ59105.1"/>
    <property type="molecule type" value="Genomic_DNA"/>
</dbReference>
<keyword evidence="1" id="KW-1133">Transmembrane helix</keyword>
<dbReference type="PROSITE" id="PS51257">
    <property type="entry name" value="PROKAR_LIPOPROTEIN"/>
    <property type="match status" value="1"/>
</dbReference>
<proteinExistence type="predicted"/>
<organism evidence="2">
    <name type="scientific">marine metagenome</name>
    <dbReference type="NCBI Taxonomy" id="408172"/>
    <lineage>
        <taxon>unclassified sequences</taxon>
        <taxon>metagenomes</taxon>
        <taxon>ecological metagenomes</taxon>
    </lineage>
</organism>
<name>A0A381NWX0_9ZZZZ</name>
<accession>A0A381NWX0</accession>
<keyword evidence="1" id="KW-0472">Membrane</keyword>
<protein>
    <submittedName>
        <fullName evidence="2">Uncharacterized protein</fullName>
    </submittedName>
</protein>